<comment type="caution">
    <text evidence="2">The sequence shown here is derived from an EMBL/GenBank/DDBJ whole genome shotgun (WGS) entry which is preliminary data.</text>
</comment>
<dbReference type="EMBL" id="CAJNJA010026876">
    <property type="protein sequence ID" value="CAE7566831.1"/>
    <property type="molecule type" value="Genomic_DNA"/>
</dbReference>
<feature type="region of interest" description="Disordered" evidence="1">
    <location>
        <begin position="776"/>
        <end position="802"/>
    </location>
</feature>
<evidence type="ECO:0000313" key="3">
    <source>
        <dbReference type="Proteomes" id="UP000601435"/>
    </source>
</evidence>
<accession>A0A812UJD1</accession>
<evidence type="ECO:0000256" key="1">
    <source>
        <dbReference type="SAM" id="MobiDB-lite"/>
    </source>
</evidence>
<gene>
    <name evidence="2" type="ORF">SNEC2469_LOCUS16492</name>
</gene>
<dbReference type="AlphaFoldDB" id="A0A812UJD1"/>
<protein>
    <submittedName>
        <fullName evidence="2">Uncharacterized protein</fullName>
    </submittedName>
</protein>
<name>A0A812UJD1_9DINO</name>
<organism evidence="2 3">
    <name type="scientific">Symbiodinium necroappetens</name>
    <dbReference type="NCBI Taxonomy" id="1628268"/>
    <lineage>
        <taxon>Eukaryota</taxon>
        <taxon>Sar</taxon>
        <taxon>Alveolata</taxon>
        <taxon>Dinophyceae</taxon>
        <taxon>Suessiales</taxon>
        <taxon>Symbiodiniaceae</taxon>
        <taxon>Symbiodinium</taxon>
    </lineage>
</organism>
<dbReference type="Proteomes" id="UP000601435">
    <property type="component" value="Unassembled WGS sequence"/>
</dbReference>
<sequence length="1016" mass="113952">MQASCIDLHRRSAIHRLAERCMASPDVSLAKLVAHEPVDEKLLAGSVPQLSDWLRAWRTVQSPVSFLKASRQSATESHIDCRRGYKRHVDRKPLKDMLEIILEVTREHKRYRCCRTTSDPDENDDLFPWLAGGHGILGVLKHHGKEACCEDLDEDYSQKIADSILQGVHRLATPLGGDPDVDVINRVKQTLTSYASDGGAPMKKCGKLLQWQRNFPNLCLILQDKAHNIRRASLPLTMEANFKKWWADTYESKTSIIPSLQNSHEWRQRFIVLQQKVLREAGDLAASASGGAAPAMNNLRRAVETLSFAKQRFDSFSSSQGKFICLVLPICLLLAAQACDERLDGRLRWRSEQQLKGISGESILLAGLSADFGAEILKFVRRWDGRDPDIASTLRHRDDFVARMRALFSEGRVLLDAASAGAMDEDEETFTVRGLRTAMSAAPIQYGEKLHSLWTATEKSKCTEVMQGMQTVVDATVARVQVDMDGSDLHMSFAIFDLPQWKKMKDQLEQGQVEAWDSFQSSQKRRTGLLAKALHHQPQELWRELSAATAALLQDATAVAEAKSRNDSRPNWRRVLDGPLDGCMQLGVLRDAVCFYLSIQDGECGVERDLALLRDQLKNHEAALDRCGLTASCLLEIKLDGPQTEQHLAERLLPDAQPAAGLMDPFAVGDSAVLRKTPFTRRCAQLWLAKHGRRFRCYKERSDKGTRRAKRKGTMASVVRGQVRASDALVEMPAPRGDTPTAIPGMPLRSFAQRAATKLRGSSRWNPEFEKFQKLTESKSNLRSQERQRQFFGRPPPRPLLRKGKVFQTGPAPRLSSTTLIADLSSETRAPEATRQCAYKRCPGDISFEDMLRSNILVVDDAQALEQGRAGPTQLHWYLAVVAFGKGLVSIGNWLRADRMDLVRYYQAASKEVPAKVFVRAEFKQQYGKVVRWLQRICSLPRCLWSITGSEADAEWVLSDLPSLSNFLVRICRVSTSATKLTTEGKYWKLGSQARLLRRAPQKRPRAAQPPAEAEG</sequence>
<keyword evidence="3" id="KW-1185">Reference proteome</keyword>
<dbReference type="OrthoDB" id="417137at2759"/>
<reference evidence="2" key="1">
    <citation type="submission" date="2021-02" db="EMBL/GenBank/DDBJ databases">
        <authorList>
            <person name="Dougan E. K."/>
            <person name="Rhodes N."/>
            <person name="Thang M."/>
            <person name="Chan C."/>
        </authorList>
    </citation>
    <scope>NUCLEOTIDE SEQUENCE</scope>
</reference>
<evidence type="ECO:0000313" key="2">
    <source>
        <dbReference type="EMBL" id="CAE7566831.1"/>
    </source>
</evidence>
<proteinExistence type="predicted"/>